<evidence type="ECO:0000313" key="1">
    <source>
        <dbReference type="Proteomes" id="UP000887578"/>
    </source>
</evidence>
<organism evidence="1 2">
    <name type="scientific">Panagrolaimus davidi</name>
    <dbReference type="NCBI Taxonomy" id="227884"/>
    <lineage>
        <taxon>Eukaryota</taxon>
        <taxon>Metazoa</taxon>
        <taxon>Ecdysozoa</taxon>
        <taxon>Nematoda</taxon>
        <taxon>Chromadorea</taxon>
        <taxon>Rhabditida</taxon>
        <taxon>Tylenchina</taxon>
        <taxon>Panagrolaimomorpha</taxon>
        <taxon>Panagrolaimoidea</taxon>
        <taxon>Panagrolaimidae</taxon>
        <taxon>Panagrolaimus</taxon>
    </lineage>
</organism>
<proteinExistence type="predicted"/>
<evidence type="ECO:0000313" key="2">
    <source>
        <dbReference type="WBParaSite" id="PDA_v2.g367.t1"/>
    </source>
</evidence>
<dbReference type="WBParaSite" id="PDA_v2.g367.t1">
    <property type="protein sequence ID" value="PDA_v2.g367.t1"/>
    <property type="gene ID" value="PDA_v2.g367"/>
</dbReference>
<dbReference type="AlphaFoldDB" id="A0A914QX69"/>
<dbReference type="Proteomes" id="UP000887578">
    <property type="component" value="Unplaced"/>
</dbReference>
<name>A0A914QX69_9BILA</name>
<sequence>MPKSQLEYHIKNYPFMCLPMFDDALETAEISLEDFIEFSNNLEENIPSSPHTVFLSSTARSASTLFGAMLHHPGYSICFGEPHVFSSLATGYTEGYWTDEVSLAIFLRRKYFSFAEPSGM</sequence>
<protein>
    <submittedName>
        <fullName evidence="2">Sulfotransferase</fullName>
    </submittedName>
</protein>
<keyword evidence="1" id="KW-1185">Reference proteome</keyword>
<reference evidence="2" key="1">
    <citation type="submission" date="2022-11" db="UniProtKB">
        <authorList>
            <consortium name="WormBaseParasite"/>
        </authorList>
    </citation>
    <scope>IDENTIFICATION</scope>
</reference>
<accession>A0A914QX69</accession>